<comment type="caution">
    <text evidence="1">The sequence shown here is derived from an EMBL/GenBank/DDBJ whole genome shotgun (WGS) entry which is preliminary data.</text>
</comment>
<proteinExistence type="predicted"/>
<dbReference type="EMBL" id="SIHJ01000004">
    <property type="protein sequence ID" value="TWT31104.1"/>
    <property type="molecule type" value="Genomic_DNA"/>
</dbReference>
<dbReference type="RefSeq" id="WP_146568295.1">
    <property type="nucleotide sequence ID" value="NZ_SIHJ01000004.1"/>
</dbReference>
<accession>A0A5C5UXN1</accession>
<keyword evidence="2" id="KW-1185">Reference proteome</keyword>
<dbReference type="Proteomes" id="UP000316714">
    <property type="component" value="Unassembled WGS sequence"/>
</dbReference>
<protein>
    <submittedName>
        <fullName evidence="1">Uncharacterized protein</fullName>
    </submittedName>
</protein>
<gene>
    <name evidence="1" type="ORF">KOR34_44780</name>
</gene>
<organism evidence="1 2">
    <name type="scientific">Posidoniimonas corsicana</name>
    <dbReference type="NCBI Taxonomy" id="1938618"/>
    <lineage>
        <taxon>Bacteria</taxon>
        <taxon>Pseudomonadati</taxon>
        <taxon>Planctomycetota</taxon>
        <taxon>Planctomycetia</taxon>
        <taxon>Pirellulales</taxon>
        <taxon>Lacipirellulaceae</taxon>
        <taxon>Posidoniimonas</taxon>
    </lineage>
</organism>
<evidence type="ECO:0000313" key="2">
    <source>
        <dbReference type="Proteomes" id="UP000316714"/>
    </source>
</evidence>
<reference evidence="1 2" key="1">
    <citation type="submission" date="2019-02" db="EMBL/GenBank/DDBJ databases">
        <title>Deep-cultivation of Planctomycetes and their phenomic and genomic characterization uncovers novel biology.</title>
        <authorList>
            <person name="Wiegand S."/>
            <person name="Jogler M."/>
            <person name="Boedeker C."/>
            <person name="Pinto D."/>
            <person name="Vollmers J."/>
            <person name="Rivas-Marin E."/>
            <person name="Kohn T."/>
            <person name="Peeters S.H."/>
            <person name="Heuer A."/>
            <person name="Rast P."/>
            <person name="Oberbeckmann S."/>
            <person name="Bunk B."/>
            <person name="Jeske O."/>
            <person name="Meyerdierks A."/>
            <person name="Storesund J.E."/>
            <person name="Kallscheuer N."/>
            <person name="Luecker S."/>
            <person name="Lage O.M."/>
            <person name="Pohl T."/>
            <person name="Merkel B.J."/>
            <person name="Hornburger P."/>
            <person name="Mueller R.-W."/>
            <person name="Bruemmer F."/>
            <person name="Labrenz M."/>
            <person name="Spormann A.M."/>
            <person name="Op Den Camp H."/>
            <person name="Overmann J."/>
            <person name="Amann R."/>
            <person name="Jetten M.S.M."/>
            <person name="Mascher T."/>
            <person name="Medema M.H."/>
            <person name="Devos D.P."/>
            <person name="Kaster A.-K."/>
            <person name="Ovreas L."/>
            <person name="Rohde M."/>
            <person name="Galperin M.Y."/>
            <person name="Jogler C."/>
        </authorList>
    </citation>
    <scope>NUCLEOTIDE SEQUENCE [LARGE SCALE GENOMIC DNA]</scope>
    <source>
        <strain evidence="1 2">KOR34</strain>
    </source>
</reference>
<dbReference type="AlphaFoldDB" id="A0A5C5UXN1"/>
<sequence>MGEKIDRRKTKPAETRRYYIESGLVRKAAELYANHSQVEIAEIFTDRKYNNATGYVGWKQPTISKLLKFAREMGFLEE</sequence>
<name>A0A5C5UXN1_9BACT</name>
<evidence type="ECO:0000313" key="1">
    <source>
        <dbReference type="EMBL" id="TWT31104.1"/>
    </source>
</evidence>